<dbReference type="Gramene" id="KOM51849">
    <property type="protein sequence ID" value="KOM51849"/>
    <property type="gene ID" value="LR48_Vigan09g050800"/>
</dbReference>
<feature type="compositionally biased region" description="Basic and acidic residues" evidence="1">
    <location>
        <begin position="175"/>
        <end position="184"/>
    </location>
</feature>
<protein>
    <submittedName>
        <fullName evidence="2">Uncharacterized protein</fullName>
    </submittedName>
</protein>
<evidence type="ECO:0000313" key="3">
    <source>
        <dbReference type="Proteomes" id="UP000053144"/>
    </source>
</evidence>
<sequence length="184" mass="21330">MASSSSSSRRKGKAINVVRNVDPTGWISDEETHEVFLRWKRIKTVISHRYLDLDLFRKEGFHCPEWFETQGVDVIGEKKLSCERSNAINRMTLTSIGLVKTINGCCFKDEENIVASSRSSPTLNKDRTNFIPETNFERFVIEQFSRLELKVDFLYQNKVKNDSTIEDSDEESTEQDYRQTSDSE</sequence>
<dbReference type="EMBL" id="CM003379">
    <property type="protein sequence ID" value="KOM51849.1"/>
    <property type="molecule type" value="Genomic_DNA"/>
</dbReference>
<dbReference type="AlphaFoldDB" id="A0A0L9VB17"/>
<feature type="compositionally biased region" description="Acidic residues" evidence="1">
    <location>
        <begin position="164"/>
        <end position="174"/>
    </location>
</feature>
<evidence type="ECO:0000256" key="1">
    <source>
        <dbReference type="SAM" id="MobiDB-lite"/>
    </source>
</evidence>
<feature type="region of interest" description="Disordered" evidence="1">
    <location>
        <begin position="163"/>
        <end position="184"/>
    </location>
</feature>
<dbReference type="Proteomes" id="UP000053144">
    <property type="component" value="Chromosome 9"/>
</dbReference>
<reference evidence="3" key="1">
    <citation type="journal article" date="2015" name="Proc. Natl. Acad. Sci. U.S.A.">
        <title>Genome sequencing of adzuki bean (Vigna angularis) provides insight into high starch and low fat accumulation and domestication.</title>
        <authorList>
            <person name="Yang K."/>
            <person name="Tian Z."/>
            <person name="Chen C."/>
            <person name="Luo L."/>
            <person name="Zhao B."/>
            <person name="Wang Z."/>
            <person name="Yu L."/>
            <person name="Li Y."/>
            <person name="Sun Y."/>
            <person name="Li W."/>
            <person name="Chen Y."/>
            <person name="Li Y."/>
            <person name="Zhang Y."/>
            <person name="Ai D."/>
            <person name="Zhao J."/>
            <person name="Shang C."/>
            <person name="Ma Y."/>
            <person name="Wu B."/>
            <person name="Wang M."/>
            <person name="Gao L."/>
            <person name="Sun D."/>
            <person name="Zhang P."/>
            <person name="Guo F."/>
            <person name="Wang W."/>
            <person name="Li Y."/>
            <person name="Wang J."/>
            <person name="Varshney R.K."/>
            <person name="Wang J."/>
            <person name="Ling H.Q."/>
            <person name="Wan P."/>
        </authorList>
    </citation>
    <scope>NUCLEOTIDE SEQUENCE</scope>
    <source>
        <strain evidence="3">cv. Jingnong 6</strain>
    </source>
</reference>
<accession>A0A0L9VB17</accession>
<proteinExistence type="predicted"/>
<organism evidence="2 3">
    <name type="scientific">Phaseolus angularis</name>
    <name type="common">Azuki bean</name>
    <name type="synonym">Vigna angularis</name>
    <dbReference type="NCBI Taxonomy" id="3914"/>
    <lineage>
        <taxon>Eukaryota</taxon>
        <taxon>Viridiplantae</taxon>
        <taxon>Streptophyta</taxon>
        <taxon>Embryophyta</taxon>
        <taxon>Tracheophyta</taxon>
        <taxon>Spermatophyta</taxon>
        <taxon>Magnoliopsida</taxon>
        <taxon>eudicotyledons</taxon>
        <taxon>Gunneridae</taxon>
        <taxon>Pentapetalae</taxon>
        <taxon>rosids</taxon>
        <taxon>fabids</taxon>
        <taxon>Fabales</taxon>
        <taxon>Fabaceae</taxon>
        <taxon>Papilionoideae</taxon>
        <taxon>50 kb inversion clade</taxon>
        <taxon>NPAAA clade</taxon>
        <taxon>indigoferoid/millettioid clade</taxon>
        <taxon>Phaseoleae</taxon>
        <taxon>Vigna</taxon>
    </lineage>
</organism>
<gene>
    <name evidence="2" type="ORF">LR48_Vigan09g050800</name>
</gene>
<evidence type="ECO:0000313" key="2">
    <source>
        <dbReference type="EMBL" id="KOM51849.1"/>
    </source>
</evidence>
<name>A0A0L9VB17_PHAAN</name>